<comment type="similarity">
    <text evidence="3">Belongs to the Nudix hydrolase family. NudK subfamily.</text>
</comment>
<comment type="catalytic activity">
    <reaction evidence="1">
        <text>GDP-alpha-D-mannose + H2O = alpha-D-mannose 1-phosphate + GMP + 2 H(+)</text>
        <dbReference type="Rhea" id="RHEA:27978"/>
        <dbReference type="ChEBI" id="CHEBI:15377"/>
        <dbReference type="ChEBI" id="CHEBI:15378"/>
        <dbReference type="ChEBI" id="CHEBI:57527"/>
        <dbReference type="ChEBI" id="CHEBI:58115"/>
        <dbReference type="ChEBI" id="CHEBI:58409"/>
    </reaction>
</comment>
<dbReference type="SUPFAM" id="SSF55811">
    <property type="entry name" value="Nudix"/>
    <property type="match status" value="1"/>
</dbReference>
<organism evidence="10 11">
    <name type="scientific">Treponema ruminis</name>
    <dbReference type="NCBI Taxonomy" id="744515"/>
    <lineage>
        <taxon>Bacteria</taxon>
        <taxon>Pseudomonadati</taxon>
        <taxon>Spirochaetota</taxon>
        <taxon>Spirochaetia</taxon>
        <taxon>Spirochaetales</taxon>
        <taxon>Treponemataceae</taxon>
        <taxon>Treponema</taxon>
    </lineage>
</organism>
<dbReference type="EMBL" id="JACHFQ010000008">
    <property type="protein sequence ID" value="MBB5227063.1"/>
    <property type="molecule type" value="Genomic_DNA"/>
</dbReference>
<evidence type="ECO:0000256" key="5">
    <source>
        <dbReference type="ARBA" id="ARBA00022801"/>
    </source>
</evidence>
<dbReference type="PROSITE" id="PS00893">
    <property type="entry name" value="NUDIX_BOX"/>
    <property type="match status" value="1"/>
</dbReference>
<evidence type="ECO:0000256" key="6">
    <source>
        <dbReference type="ARBA" id="ARBA00032162"/>
    </source>
</evidence>
<comment type="caution">
    <text evidence="10">The sequence shown here is derived from an EMBL/GenBank/DDBJ whole genome shotgun (WGS) entry which is preliminary data.</text>
</comment>
<dbReference type="GO" id="GO:0005829">
    <property type="term" value="C:cytosol"/>
    <property type="evidence" value="ECO:0007669"/>
    <property type="project" value="TreeGrafter"/>
</dbReference>
<dbReference type="InterPro" id="IPR020476">
    <property type="entry name" value="Nudix_hydrolase"/>
</dbReference>
<dbReference type="InterPro" id="IPR020084">
    <property type="entry name" value="NUDIX_hydrolase_CS"/>
</dbReference>
<accession>A0A7W8GAV9</accession>
<dbReference type="InterPro" id="IPR015797">
    <property type="entry name" value="NUDIX_hydrolase-like_dom_sf"/>
</dbReference>
<proteinExistence type="inferred from homology"/>
<dbReference type="AlphaFoldDB" id="A0A7W8GAV9"/>
<dbReference type="Gene3D" id="3.90.79.10">
    <property type="entry name" value="Nucleoside Triphosphate Pyrophosphohydrolase"/>
    <property type="match status" value="1"/>
</dbReference>
<dbReference type="GO" id="GO:0016462">
    <property type="term" value="F:pyrophosphatase activity"/>
    <property type="evidence" value="ECO:0007669"/>
    <property type="project" value="UniProtKB-ARBA"/>
</dbReference>
<name>A0A7W8GAV9_9SPIR</name>
<evidence type="ECO:0000256" key="2">
    <source>
        <dbReference type="ARBA" id="ARBA00001946"/>
    </source>
</evidence>
<evidence type="ECO:0000256" key="7">
    <source>
        <dbReference type="ARBA" id="ARBA00032272"/>
    </source>
</evidence>
<sequence length="186" mass="21384">MKYKSIEKVHQGKFISRYNIEYETVSGRGKTYEMISRNPNITNYDELRGGRVDAVVMILHDESNEQILLSREFRMATGEWVYNFPAGLIDSGEDAASAAERELREETGLKLTRIDEIWFESYSAVGFSNEKNIVIEGKAAGEIKPSDSEMEEIEAYWYTKAEIRALLKVARFAARTQAYCVLWSRE</sequence>
<dbReference type="InterPro" id="IPR000086">
    <property type="entry name" value="NUDIX_hydrolase_dom"/>
</dbReference>
<evidence type="ECO:0000256" key="8">
    <source>
        <dbReference type="RuleBase" id="RU003476"/>
    </source>
</evidence>
<feature type="domain" description="Nudix hydrolase" evidence="9">
    <location>
        <begin position="50"/>
        <end position="186"/>
    </location>
</feature>
<evidence type="ECO:0000313" key="11">
    <source>
        <dbReference type="Proteomes" id="UP000518887"/>
    </source>
</evidence>
<gene>
    <name evidence="10" type="ORF">HNP76_002459</name>
</gene>
<dbReference type="RefSeq" id="WP_184660936.1">
    <property type="nucleotide sequence ID" value="NZ_JACHFQ010000008.1"/>
</dbReference>
<dbReference type="PANTHER" id="PTHR11839">
    <property type="entry name" value="UDP/ADP-SUGAR PYROPHOSPHATASE"/>
    <property type="match status" value="1"/>
</dbReference>
<dbReference type="Pfam" id="PF00293">
    <property type="entry name" value="NUDIX"/>
    <property type="match status" value="1"/>
</dbReference>
<dbReference type="PANTHER" id="PTHR11839:SF18">
    <property type="entry name" value="NUDIX HYDROLASE DOMAIN-CONTAINING PROTEIN"/>
    <property type="match status" value="1"/>
</dbReference>
<dbReference type="GO" id="GO:0019693">
    <property type="term" value="P:ribose phosphate metabolic process"/>
    <property type="evidence" value="ECO:0007669"/>
    <property type="project" value="TreeGrafter"/>
</dbReference>
<evidence type="ECO:0000256" key="3">
    <source>
        <dbReference type="ARBA" id="ARBA00007275"/>
    </source>
</evidence>
<evidence type="ECO:0000259" key="9">
    <source>
        <dbReference type="PROSITE" id="PS51462"/>
    </source>
</evidence>
<dbReference type="PRINTS" id="PR00502">
    <property type="entry name" value="NUDIXFAMILY"/>
</dbReference>
<evidence type="ECO:0000256" key="1">
    <source>
        <dbReference type="ARBA" id="ARBA00000847"/>
    </source>
</evidence>
<dbReference type="PROSITE" id="PS51462">
    <property type="entry name" value="NUDIX"/>
    <property type="match status" value="1"/>
</dbReference>
<dbReference type="CDD" id="cd03424">
    <property type="entry name" value="NUDIX_ADPRase_Nudt5_UGPPase_Nudt14"/>
    <property type="match status" value="1"/>
</dbReference>
<dbReference type="Proteomes" id="UP000518887">
    <property type="component" value="Unassembled WGS sequence"/>
</dbReference>
<dbReference type="GO" id="GO:0006753">
    <property type="term" value="P:nucleoside phosphate metabolic process"/>
    <property type="evidence" value="ECO:0007669"/>
    <property type="project" value="TreeGrafter"/>
</dbReference>
<evidence type="ECO:0000313" key="10">
    <source>
        <dbReference type="EMBL" id="MBB5227063.1"/>
    </source>
</evidence>
<keyword evidence="11" id="KW-1185">Reference proteome</keyword>
<comment type="cofactor">
    <cofactor evidence="2">
        <name>Mg(2+)</name>
        <dbReference type="ChEBI" id="CHEBI:18420"/>
    </cofactor>
</comment>
<reference evidence="10 11" key="1">
    <citation type="submission" date="2020-08" db="EMBL/GenBank/DDBJ databases">
        <title>Genomic Encyclopedia of Type Strains, Phase IV (KMG-IV): sequencing the most valuable type-strain genomes for metagenomic binning, comparative biology and taxonomic classification.</title>
        <authorList>
            <person name="Goeker M."/>
        </authorList>
    </citation>
    <scope>NUCLEOTIDE SEQUENCE [LARGE SCALE GENOMIC DNA]</scope>
    <source>
        <strain evidence="10 11">DSM 103462</strain>
    </source>
</reference>
<protein>
    <recommendedName>
        <fullName evidence="4">GDP-mannose pyrophosphatase</fullName>
    </recommendedName>
    <alternativeName>
        <fullName evidence="6">GDP-mannose hydrolase</fullName>
    </alternativeName>
    <alternativeName>
        <fullName evidence="7">GDPMK</fullName>
    </alternativeName>
</protein>
<evidence type="ECO:0000256" key="4">
    <source>
        <dbReference type="ARBA" id="ARBA00016377"/>
    </source>
</evidence>
<keyword evidence="5 8" id="KW-0378">Hydrolase</keyword>